<dbReference type="GO" id="GO:0005506">
    <property type="term" value="F:iron ion binding"/>
    <property type="evidence" value="ECO:0007669"/>
    <property type="project" value="InterPro"/>
</dbReference>
<dbReference type="InterPro" id="IPR001128">
    <property type="entry name" value="Cyt_P450"/>
</dbReference>
<dbReference type="EMBL" id="JABFUD020000022">
    <property type="protein sequence ID" value="KAI5062128.1"/>
    <property type="molecule type" value="Genomic_DNA"/>
</dbReference>
<keyword evidence="5" id="KW-1133">Transmembrane helix</keyword>
<dbReference type="InterPro" id="IPR017972">
    <property type="entry name" value="Cyt_P450_CS"/>
</dbReference>
<evidence type="ECO:0008006" key="8">
    <source>
        <dbReference type="Google" id="ProtNLM"/>
    </source>
</evidence>
<evidence type="ECO:0000256" key="3">
    <source>
        <dbReference type="PIRSR" id="PIRSR602401-1"/>
    </source>
</evidence>
<keyword evidence="3 4" id="KW-0349">Heme</keyword>
<dbReference type="OrthoDB" id="1470350at2759"/>
<keyword evidence="5" id="KW-0812">Transmembrane</keyword>
<dbReference type="PRINTS" id="PR00385">
    <property type="entry name" value="P450"/>
</dbReference>
<comment type="caution">
    <text evidence="6">The sequence shown here is derived from an EMBL/GenBank/DDBJ whole genome shotgun (WGS) entry which is preliminary data.</text>
</comment>
<dbReference type="PROSITE" id="PS00086">
    <property type="entry name" value="CYTOCHROME_P450"/>
    <property type="match status" value="1"/>
</dbReference>
<comment type="similarity">
    <text evidence="4">Belongs to the cytochrome P450 family.</text>
</comment>
<dbReference type="Proteomes" id="UP000886520">
    <property type="component" value="Chromosome 22"/>
</dbReference>
<dbReference type="GO" id="GO:0016125">
    <property type="term" value="P:sterol metabolic process"/>
    <property type="evidence" value="ECO:0007669"/>
    <property type="project" value="TreeGrafter"/>
</dbReference>
<comment type="cofactor">
    <cofactor evidence="3">
        <name>heme</name>
        <dbReference type="ChEBI" id="CHEBI:30413"/>
    </cofactor>
</comment>
<evidence type="ECO:0000256" key="1">
    <source>
        <dbReference type="ARBA" id="ARBA00022723"/>
    </source>
</evidence>
<dbReference type="GO" id="GO:0016705">
    <property type="term" value="F:oxidoreductase activity, acting on paired donors, with incorporation or reduction of molecular oxygen"/>
    <property type="evidence" value="ECO:0007669"/>
    <property type="project" value="InterPro"/>
</dbReference>
<dbReference type="GO" id="GO:0004497">
    <property type="term" value="F:monooxygenase activity"/>
    <property type="evidence" value="ECO:0007669"/>
    <property type="project" value="UniProtKB-KW"/>
</dbReference>
<protein>
    <recommendedName>
        <fullName evidence="8">Cytochrome P450</fullName>
    </recommendedName>
</protein>
<proteinExistence type="inferred from homology"/>
<name>A0A9D4U605_ADICA</name>
<reference evidence="6" key="1">
    <citation type="submission" date="2021-01" db="EMBL/GenBank/DDBJ databases">
        <title>Adiantum capillus-veneris genome.</title>
        <authorList>
            <person name="Fang Y."/>
            <person name="Liao Q."/>
        </authorList>
    </citation>
    <scope>NUCLEOTIDE SEQUENCE</scope>
    <source>
        <strain evidence="6">H3</strain>
        <tissue evidence="6">Leaf</tissue>
    </source>
</reference>
<keyword evidence="4" id="KW-0503">Monooxygenase</keyword>
<organism evidence="6 7">
    <name type="scientific">Adiantum capillus-veneris</name>
    <name type="common">Maidenhair fern</name>
    <dbReference type="NCBI Taxonomy" id="13818"/>
    <lineage>
        <taxon>Eukaryota</taxon>
        <taxon>Viridiplantae</taxon>
        <taxon>Streptophyta</taxon>
        <taxon>Embryophyta</taxon>
        <taxon>Tracheophyta</taxon>
        <taxon>Polypodiopsida</taxon>
        <taxon>Polypodiidae</taxon>
        <taxon>Polypodiales</taxon>
        <taxon>Pteridineae</taxon>
        <taxon>Pteridaceae</taxon>
        <taxon>Vittarioideae</taxon>
        <taxon>Adiantum</taxon>
    </lineage>
</organism>
<dbReference type="Gene3D" id="1.10.630.10">
    <property type="entry name" value="Cytochrome P450"/>
    <property type="match status" value="1"/>
</dbReference>
<dbReference type="InterPro" id="IPR002401">
    <property type="entry name" value="Cyt_P450_E_grp-I"/>
</dbReference>
<evidence type="ECO:0000256" key="4">
    <source>
        <dbReference type="RuleBase" id="RU000461"/>
    </source>
</evidence>
<keyword evidence="2 3" id="KW-0408">Iron</keyword>
<dbReference type="GO" id="GO:0016132">
    <property type="term" value="P:brassinosteroid biosynthetic process"/>
    <property type="evidence" value="ECO:0007669"/>
    <property type="project" value="TreeGrafter"/>
</dbReference>
<evidence type="ECO:0000256" key="5">
    <source>
        <dbReference type="SAM" id="Phobius"/>
    </source>
</evidence>
<dbReference type="PANTHER" id="PTHR24286:SF356">
    <property type="entry name" value="ENT-KAURENOIC ACID OXIDASE 2"/>
    <property type="match status" value="1"/>
</dbReference>
<keyword evidence="7" id="KW-1185">Reference proteome</keyword>
<evidence type="ECO:0000256" key="2">
    <source>
        <dbReference type="ARBA" id="ARBA00023004"/>
    </source>
</evidence>
<dbReference type="PANTHER" id="PTHR24286">
    <property type="entry name" value="CYTOCHROME P450 26"/>
    <property type="match status" value="1"/>
</dbReference>
<feature type="transmembrane region" description="Helical" evidence="5">
    <location>
        <begin position="12"/>
        <end position="34"/>
    </location>
</feature>
<evidence type="ECO:0000313" key="6">
    <source>
        <dbReference type="EMBL" id="KAI5062128.1"/>
    </source>
</evidence>
<dbReference type="GO" id="GO:0010268">
    <property type="term" value="P:brassinosteroid homeostasis"/>
    <property type="evidence" value="ECO:0007669"/>
    <property type="project" value="TreeGrafter"/>
</dbReference>
<accession>A0A9D4U605</accession>
<evidence type="ECO:0000313" key="7">
    <source>
        <dbReference type="Proteomes" id="UP000886520"/>
    </source>
</evidence>
<keyword evidence="4" id="KW-0560">Oxidoreductase</keyword>
<dbReference type="GO" id="GO:0020037">
    <property type="term" value="F:heme binding"/>
    <property type="evidence" value="ECO:0007669"/>
    <property type="project" value="InterPro"/>
</dbReference>
<dbReference type="Pfam" id="PF00067">
    <property type="entry name" value="p450"/>
    <property type="match status" value="1"/>
</dbReference>
<dbReference type="PRINTS" id="PR00463">
    <property type="entry name" value="EP450I"/>
</dbReference>
<feature type="binding site" description="axial binding residue" evidence="3">
    <location>
        <position position="445"/>
    </location>
    <ligand>
        <name>heme</name>
        <dbReference type="ChEBI" id="CHEBI:30413"/>
    </ligand>
    <ligandPart>
        <name>Fe</name>
        <dbReference type="ChEBI" id="CHEBI:18248"/>
    </ligandPart>
</feature>
<sequence>MAIPLFCAFSHLQLNTIFALLFTSFTVAVSFLLVKFNSWYYEPPLKPWQAPLPPGNLGLPFLGNMPRFFLAFKSGNPQSFIGSYIRKYKKRGLYKAFMFGQPTILATSPEVCKTVLMGEEQFVSGWPASTVALMGRKAFTSLAPHEHKRLRKLTAATLNGPPALHKFMPTLQFYITQALSNWASTPHPIALLTELRKVTFQIIADIFMACKPGERCDAVERQYRKLNLGVRAMPINFPGTAYHTALKSRKNLVALLQEVLDERRSLMQKEGSHRWDDTLEALILARDDVGKALTDEEIIDVLLMYLNAGHESSAHTIMWILIHLQKHPRVLEKIKKEHAEIRKSNGGIKSLSFEDFRKMRYTSHVIDETLRIINISPMVFRKSVRDVEINGYTIPKDWHVQTWMRQVHLDPEVYSDPFAFNPDRWENILLKQGAFIPFGAGVHMCPGNDFAKLEMAVFLHYATLDYRIEPQSQQAPTVYLPHPKPKDNYPVRVLQQEKPLSE</sequence>
<keyword evidence="1 3" id="KW-0479">Metal-binding</keyword>
<dbReference type="InterPro" id="IPR036396">
    <property type="entry name" value="Cyt_P450_sf"/>
</dbReference>
<keyword evidence="5" id="KW-0472">Membrane</keyword>
<dbReference type="AlphaFoldDB" id="A0A9D4U605"/>
<gene>
    <name evidence="6" type="ORF">GOP47_0022667</name>
</gene>
<dbReference type="SUPFAM" id="SSF48264">
    <property type="entry name" value="Cytochrome P450"/>
    <property type="match status" value="1"/>
</dbReference>